<feature type="transmembrane region" description="Helical" evidence="2">
    <location>
        <begin position="254"/>
        <end position="272"/>
    </location>
</feature>
<keyword evidence="2" id="KW-1133">Transmembrane helix</keyword>
<feature type="transmembrane region" description="Helical" evidence="2">
    <location>
        <begin position="26"/>
        <end position="45"/>
    </location>
</feature>
<feature type="transmembrane region" description="Helical" evidence="2">
    <location>
        <begin position="203"/>
        <end position="222"/>
    </location>
</feature>
<keyword evidence="2" id="KW-0472">Membrane</keyword>
<evidence type="ECO:0000313" key="3">
    <source>
        <dbReference type="EMBL" id="VTZ90688.1"/>
    </source>
</evidence>
<reference evidence="3 4" key="1">
    <citation type="submission" date="2019-06" db="EMBL/GenBank/DDBJ databases">
        <authorList>
            <person name="Rodrigo-Torres L."/>
            <person name="Arahal R. D."/>
            <person name="Lucena T."/>
        </authorList>
    </citation>
    <scope>NUCLEOTIDE SEQUENCE [LARGE SCALE GENOMIC DNA]</scope>
    <source>
        <strain evidence="3 4">INIA P508</strain>
    </source>
</reference>
<organism evidence="3 4">
    <name type="scientific">Limosilactobacillus mucosae</name>
    <name type="common">Lactobacillus mucosae</name>
    <dbReference type="NCBI Taxonomy" id="97478"/>
    <lineage>
        <taxon>Bacteria</taxon>
        <taxon>Bacillati</taxon>
        <taxon>Bacillota</taxon>
        <taxon>Bacilli</taxon>
        <taxon>Lactobacillales</taxon>
        <taxon>Lactobacillaceae</taxon>
        <taxon>Limosilactobacillus</taxon>
    </lineage>
</organism>
<gene>
    <name evidence="3" type="ORF">LMUP508_01271</name>
</gene>
<keyword evidence="2" id="KW-0812">Transmembrane</keyword>
<feature type="region of interest" description="Disordered" evidence="1">
    <location>
        <begin position="1"/>
        <end position="20"/>
    </location>
</feature>
<dbReference type="AlphaFoldDB" id="A0A508YL42"/>
<evidence type="ECO:0000256" key="1">
    <source>
        <dbReference type="SAM" id="MobiDB-lite"/>
    </source>
</evidence>
<protein>
    <submittedName>
        <fullName evidence="3">Uncharacterized protein</fullName>
    </submittedName>
</protein>
<feature type="transmembrane region" description="Helical" evidence="2">
    <location>
        <begin position="175"/>
        <end position="196"/>
    </location>
</feature>
<proteinExistence type="predicted"/>
<evidence type="ECO:0000313" key="4">
    <source>
        <dbReference type="Proteomes" id="UP000365705"/>
    </source>
</evidence>
<dbReference type="RefSeq" id="WP_407419293.1">
    <property type="nucleotide sequence ID" value="NZ_JBJNQK010000008.1"/>
</dbReference>
<name>A0A508YL42_LIMMU</name>
<sequence length="278" mass="30630">MMSREEMHRQKQQADASVKQPRHHHFGATFLGILLTMVIAIAVLLNATVLDADFAADELADSPISTQLQEEVNGSLSEYGVSGSLLTTKETHRLVRQAVKQVYAGKSIKLDLTNVEKRLQSKVDDELGSYGLSTSLLPSSATSEFNQKLTNQVNQKLNTDEVQTAAKTITTVKTVVNVLLAISGLALAVLIVWSLFKHCFLAVFSWSTAWSAGLYFGFVWLIKLGINQAAQEQPDYASTIATIGNDVLTRGWRIAWLLLVLALVGWLLRGGLRIVRRH</sequence>
<accession>A0A508YL42</accession>
<dbReference type="Proteomes" id="UP000365705">
    <property type="component" value="Unassembled WGS sequence"/>
</dbReference>
<evidence type="ECO:0000256" key="2">
    <source>
        <dbReference type="SAM" id="Phobius"/>
    </source>
</evidence>
<dbReference type="EMBL" id="CABFNH010000015">
    <property type="protein sequence ID" value="VTZ90688.1"/>
    <property type="molecule type" value="Genomic_DNA"/>
</dbReference>